<dbReference type="OrthoDB" id="433738at2759"/>
<dbReference type="HOGENOM" id="CLU_013615_13_1_1"/>
<comment type="catalytic activity">
    <reaction evidence="1 7">
        <text>[protein]-peptidylproline (omega=180) = [protein]-peptidylproline (omega=0)</text>
        <dbReference type="Rhea" id="RHEA:16237"/>
        <dbReference type="Rhea" id="RHEA-COMP:10747"/>
        <dbReference type="Rhea" id="RHEA-COMP:10748"/>
        <dbReference type="ChEBI" id="CHEBI:83833"/>
        <dbReference type="ChEBI" id="CHEBI:83834"/>
        <dbReference type="EC" id="5.2.1.8"/>
    </reaction>
</comment>
<dbReference type="PANTHER" id="PTHR46512">
    <property type="entry name" value="PEPTIDYLPROLYL ISOMERASE"/>
    <property type="match status" value="1"/>
</dbReference>
<evidence type="ECO:0000259" key="10">
    <source>
        <dbReference type="PROSITE" id="PS50059"/>
    </source>
</evidence>
<dbReference type="GO" id="GO:0051879">
    <property type="term" value="F:Hsp90 protein binding"/>
    <property type="evidence" value="ECO:0007669"/>
    <property type="project" value="EnsemblMetazoa"/>
</dbReference>
<dbReference type="EMBL" id="WUAV01000005">
    <property type="protein sequence ID" value="KAF1755378.1"/>
    <property type="molecule type" value="Genomic_DNA"/>
</dbReference>
<accession>E3MEZ6</accession>
<dbReference type="InParanoid" id="E3MEZ6"/>
<feature type="repeat" description="TPR" evidence="8">
    <location>
        <begin position="336"/>
        <end position="369"/>
    </location>
</feature>
<evidence type="ECO:0000256" key="8">
    <source>
        <dbReference type="PROSITE-ProRule" id="PRU00339"/>
    </source>
</evidence>
<dbReference type="SUPFAM" id="SSF54534">
    <property type="entry name" value="FKBP-like"/>
    <property type="match status" value="2"/>
</dbReference>
<evidence type="ECO:0000313" key="13">
    <source>
        <dbReference type="Proteomes" id="UP000008281"/>
    </source>
</evidence>
<evidence type="ECO:0000313" key="14">
    <source>
        <dbReference type="Proteomes" id="UP000483820"/>
    </source>
</evidence>
<feature type="region of interest" description="Disordered" evidence="9">
    <location>
        <begin position="405"/>
        <end position="434"/>
    </location>
</feature>
<dbReference type="PROSITE" id="PS50059">
    <property type="entry name" value="FKBP_PPIASE"/>
    <property type="match status" value="2"/>
</dbReference>
<dbReference type="InterPro" id="IPR050754">
    <property type="entry name" value="FKBP4/5/8-like"/>
</dbReference>
<dbReference type="FunFam" id="1.25.40.10:FF:000008">
    <property type="entry name" value="Peptidylprolyl isomerase"/>
    <property type="match status" value="1"/>
</dbReference>
<dbReference type="KEGG" id="crq:GCK72_021947"/>
<dbReference type="GO" id="GO:0003755">
    <property type="term" value="F:peptidyl-prolyl cis-trans isomerase activity"/>
    <property type="evidence" value="ECO:0007669"/>
    <property type="project" value="UniProtKB-KW"/>
</dbReference>
<evidence type="ECO:0000256" key="5">
    <source>
        <dbReference type="ARBA" id="ARBA00023110"/>
    </source>
</evidence>
<sequence length="434" mass="48317">MAEKIDITPKQDGGVLKLVKKEGQGIVKPTTGTTVKVHYVGTLENGTKFDSSRDRGDQFTFNLGRGNVIKGWDLGVATMTKGEVAEFTIRSDYGYGDAGSPPKIPGGATLVFEVELFEWSAEDISPDRDGTIQRTVIVEGSKNSYPNDTSRVVAHCVGTYQGTEFYNREVTFHIGEGSEEGLPEGVERALRRFQLGEKSKIEIRGHKYTYGNNPPAGSNIPVNAPLEFTIFLKEFEKVPATWEMSAEEKLEAAKNAKDRGTMYLQKGNLKLAYNKYKRAEEVLEYEKSTDPEKMAERETILNGAYLNLSLVCSKQNENLECIKWCDKVLETKPDNVKALYRKATALLTMSEVRDAMKLFEKIVQVEPDNKAAAQQILVCKTTIRDQNAKDKKRFKNLFAKISDDRDDVEDKPTNTVEDGDEIVASTSGSSNSMA</sequence>
<proteinExistence type="predicted"/>
<dbReference type="OMA" id="FGAEGNE"/>
<dbReference type="Gene3D" id="1.25.40.10">
    <property type="entry name" value="Tetratricopeptide repeat domain"/>
    <property type="match status" value="1"/>
</dbReference>
<feature type="compositionally biased region" description="Polar residues" evidence="9">
    <location>
        <begin position="424"/>
        <end position="434"/>
    </location>
</feature>
<dbReference type="PANTHER" id="PTHR46512:SF9">
    <property type="entry name" value="PEPTIDYLPROLYL ISOMERASE"/>
    <property type="match status" value="1"/>
</dbReference>
<dbReference type="CTD" id="9816466"/>
<feature type="domain" description="PPIase FKBP-type" evidence="10">
    <location>
        <begin position="32"/>
        <end position="120"/>
    </location>
</feature>
<feature type="domain" description="PPIase FKBP-type" evidence="10">
    <location>
        <begin position="149"/>
        <end position="236"/>
    </location>
</feature>
<dbReference type="RefSeq" id="XP_003105192.1">
    <property type="nucleotide sequence ID" value="XM_003105144.1"/>
</dbReference>
<dbReference type="InterPro" id="IPR011990">
    <property type="entry name" value="TPR-like_helical_dom_sf"/>
</dbReference>
<evidence type="ECO:0000256" key="6">
    <source>
        <dbReference type="ARBA" id="ARBA00023235"/>
    </source>
</evidence>
<gene>
    <name evidence="11" type="primary">Cre-fkb-6</name>
    <name evidence="11" type="ORF">CRE_21146</name>
    <name evidence="12" type="ORF">GCK72_021947</name>
</gene>
<evidence type="ECO:0000256" key="4">
    <source>
        <dbReference type="ARBA" id="ARBA00022803"/>
    </source>
</evidence>
<evidence type="ECO:0000256" key="1">
    <source>
        <dbReference type="ARBA" id="ARBA00000971"/>
    </source>
</evidence>
<protein>
    <recommendedName>
        <fullName evidence="2 7">peptidylprolyl isomerase</fullName>
        <ecNumber evidence="2 7">5.2.1.8</ecNumber>
    </recommendedName>
</protein>
<dbReference type="FunFam" id="3.10.50.40:FF:000056">
    <property type="entry name" value="Peptidylprolyl isomerase"/>
    <property type="match status" value="1"/>
</dbReference>
<dbReference type="eggNOG" id="KOG0543">
    <property type="taxonomic scope" value="Eukaryota"/>
</dbReference>
<dbReference type="Proteomes" id="UP000483820">
    <property type="component" value="Chromosome V"/>
</dbReference>
<keyword evidence="5 7" id="KW-0697">Rotamase</keyword>
<dbReference type="SUPFAM" id="SSF48452">
    <property type="entry name" value="TPR-like"/>
    <property type="match status" value="1"/>
</dbReference>
<dbReference type="EC" id="5.2.1.8" evidence="2 7"/>
<dbReference type="EMBL" id="DS268440">
    <property type="protein sequence ID" value="EFP00653.1"/>
    <property type="molecule type" value="Genomic_DNA"/>
</dbReference>
<dbReference type="Gene3D" id="3.10.50.40">
    <property type="match status" value="2"/>
</dbReference>
<dbReference type="PROSITE" id="PS50005">
    <property type="entry name" value="TPR"/>
    <property type="match status" value="1"/>
</dbReference>
<evidence type="ECO:0000256" key="9">
    <source>
        <dbReference type="SAM" id="MobiDB-lite"/>
    </source>
</evidence>
<dbReference type="SMART" id="SM00028">
    <property type="entry name" value="TPR"/>
    <property type="match status" value="3"/>
</dbReference>
<dbReference type="InterPro" id="IPR001179">
    <property type="entry name" value="PPIase_FKBP_dom"/>
</dbReference>
<dbReference type="FunFam" id="3.10.50.40:FF:000013">
    <property type="entry name" value="Peptidylprolyl isomerase"/>
    <property type="match status" value="1"/>
</dbReference>
<keyword evidence="6 7" id="KW-0413">Isomerase</keyword>
<organism evidence="13">
    <name type="scientific">Caenorhabditis remanei</name>
    <name type="common">Caenorhabditis vulgaris</name>
    <dbReference type="NCBI Taxonomy" id="31234"/>
    <lineage>
        <taxon>Eukaryota</taxon>
        <taxon>Metazoa</taxon>
        <taxon>Ecdysozoa</taxon>
        <taxon>Nematoda</taxon>
        <taxon>Chromadorea</taxon>
        <taxon>Rhabditida</taxon>
        <taxon>Rhabditina</taxon>
        <taxon>Rhabditomorpha</taxon>
        <taxon>Rhabditoidea</taxon>
        <taxon>Rhabditidae</taxon>
        <taxon>Peloderinae</taxon>
        <taxon>Caenorhabditis</taxon>
    </lineage>
</organism>
<reference evidence="12 14" key="2">
    <citation type="submission" date="2019-12" db="EMBL/GenBank/DDBJ databases">
        <title>Chromosome-level assembly of the Caenorhabditis remanei genome.</title>
        <authorList>
            <person name="Teterina A.A."/>
            <person name="Willis J.H."/>
            <person name="Phillips P.C."/>
        </authorList>
    </citation>
    <scope>NUCLEOTIDE SEQUENCE [LARGE SCALE GENOMIC DNA]</scope>
    <source>
        <strain evidence="12 14">PX506</strain>
        <tissue evidence="12">Whole organism</tissue>
    </source>
</reference>
<dbReference type="STRING" id="31234.E3MEZ6"/>
<dbReference type="AlphaFoldDB" id="E3MEZ6"/>
<evidence type="ECO:0000313" key="12">
    <source>
        <dbReference type="EMBL" id="KAF1755378.1"/>
    </source>
</evidence>
<evidence type="ECO:0000256" key="7">
    <source>
        <dbReference type="PROSITE-ProRule" id="PRU00277"/>
    </source>
</evidence>
<dbReference type="Pfam" id="PF00254">
    <property type="entry name" value="FKBP_C"/>
    <property type="match status" value="2"/>
</dbReference>
<evidence type="ECO:0000313" key="11">
    <source>
        <dbReference type="EMBL" id="EFP00653.1"/>
    </source>
</evidence>
<dbReference type="InterPro" id="IPR046357">
    <property type="entry name" value="PPIase_dom_sf"/>
</dbReference>
<evidence type="ECO:0000256" key="3">
    <source>
        <dbReference type="ARBA" id="ARBA00022737"/>
    </source>
</evidence>
<dbReference type="FunCoup" id="E3MEZ6">
    <property type="interactions" value="2480"/>
</dbReference>
<dbReference type="InterPro" id="IPR019734">
    <property type="entry name" value="TPR_rpt"/>
</dbReference>
<evidence type="ECO:0000256" key="2">
    <source>
        <dbReference type="ARBA" id="ARBA00013194"/>
    </source>
</evidence>
<keyword evidence="13" id="KW-1185">Reference proteome</keyword>
<dbReference type="GeneID" id="9816466"/>
<reference evidence="11" key="1">
    <citation type="submission" date="2007-07" db="EMBL/GenBank/DDBJ databases">
        <title>PCAP assembly of the Caenorhabditis remanei genome.</title>
        <authorList>
            <consortium name="The Caenorhabditis remanei Sequencing Consortium"/>
            <person name="Wilson R.K."/>
        </authorList>
    </citation>
    <scope>NUCLEOTIDE SEQUENCE [LARGE SCALE GENOMIC DNA]</scope>
    <source>
        <strain evidence="11">PB4641</strain>
    </source>
</reference>
<name>E3MEZ6_CAERE</name>
<keyword evidence="3" id="KW-0677">Repeat</keyword>
<keyword evidence="4 8" id="KW-0802">TPR repeat</keyword>
<dbReference type="Proteomes" id="UP000008281">
    <property type="component" value="Unassembled WGS sequence"/>
</dbReference>